<feature type="repeat" description="ANK" evidence="3">
    <location>
        <begin position="180"/>
        <end position="212"/>
    </location>
</feature>
<dbReference type="Pfam" id="PF12796">
    <property type="entry name" value="Ank_2"/>
    <property type="match status" value="4"/>
</dbReference>
<keyword evidence="1" id="KW-0677">Repeat</keyword>
<proteinExistence type="predicted"/>
<dbReference type="OrthoDB" id="194358at2759"/>
<feature type="repeat" description="ANK" evidence="3">
    <location>
        <begin position="214"/>
        <end position="246"/>
    </location>
</feature>
<organism evidence="5 6">
    <name type="scientific">Aspergillus ellipticus CBS 707.79</name>
    <dbReference type="NCBI Taxonomy" id="1448320"/>
    <lineage>
        <taxon>Eukaryota</taxon>
        <taxon>Fungi</taxon>
        <taxon>Dikarya</taxon>
        <taxon>Ascomycota</taxon>
        <taxon>Pezizomycotina</taxon>
        <taxon>Eurotiomycetes</taxon>
        <taxon>Eurotiomycetidae</taxon>
        <taxon>Eurotiales</taxon>
        <taxon>Aspergillaceae</taxon>
        <taxon>Aspergillus</taxon>
        <taxon>Aspergillus subgen. Circumdati</taxon>
    </lineage>
</organism>
<dbReference type="VEuPathDB" id="FungiDB:BO71DRAFT_394857"/>
<evidence type="ECO:0000313" key="5">
    <source>
        <dbReference type="EMBL" id="PYH98899.1"/>
    </source>
</evidence>
<protein>
    <submittedName>
        <fullName evidence="5">Ankyrin</fullName>
    </submittedName>
</protein>
<feature type="region of interest" description="Disordered" evidence="4">
    <location>
        <begin position="378"/>
        <end position="411"/>
    </location>
</feature>
<gene>
    <name evidence="5" type="ORF">BO71DRAFT_394857</name>
</gene>
<evidence type="ECO:0000256" key="2">
    <source>
        <dbReference type="ARBA" id="ARBA00023043"/>
    </source>
</evidence>
<dbReference type="SMART" id="SM00248">
    <property type="entry name" value="ANK"/>
    <property type="match status" value="10"/>
</dbReference>
<feature type="repeat" description="ANK" evidence="3">
    <location>
        <begin position="48"/>
        <end position="80"/>
    </location>
</feature>
<feature type="repeat" description="ANK" evidence="3">
    <location>
        <begin position="15"/>
        <end position="47"/>
    </location>
</feature>
<name>A0A319DNA5_9EURO</name>
<dbReference type="Pfam" id="PF13637">
    <property type="entry name" value="Ank_4"/>
    <property type="match status" value="1"/>
</dbReference>
<dbReference type="PANTHER" id="PTHR24178">
    <property type="entry name" value="MOLTING PROTEIN MLT-4"/>
    <property type="match status" value="1"/>
</dbReference>
<evidence type="ECO:0000256" key="4">
    <source>
        <dbReference type="SAM" id="MobiDB-lite"/>
    </source>
</evidence>
<accession>A0A319DNA5</accession>
<feature type="repeat" description="ANK" evidence="3">
    <location>
        <begin position="283"/>
        <end position="315"/>
    </location>
</feature>
<evidence type="ECO:0000313" key="6">
    <source>
        <dbReference type="Proteomes" id="UP000247810"/>
    </source>
</evidence>
<sequence>MLLACHAKVNTRADNQATPLHLAAKRGDAMIANLLISSGADMEAKDGTMMTALHYACEGGYLGIIELLLYHKANINTAGSDRRTPLICAAAMGQLLATQLLLKRKASTFYVDDAAMTAFHWAAFNGHTEIVDMLSQKKGLLIKTNIAGRTALHLAAMNTQFAVVEFLLRKSVPLEVRCLSGFTPLHYACMANSPEITKLLLISGAKIEAQAEMDQRRPIHLAAIRGSMGLLNLLCDKGASLDSRDAMGDRALCVACRYGHAAAVQTLLDRGSPIYLPYDIRSEEDSPLCLATMGGHLPVVTILLQRGASAIKRDERGWQPYRYAAYYGHPNVLRLLMSCNPTLAKGDTDLGLDVERIGFAPSADISQDSKREVQSLLSQLQQSSQPMGETLPAWTSPGKGDHRHPQHSLSKTISVPSSALVFAATPDHERPSPTALVSPQELPGTLEQGLPASRSQTPEHMRRKALVNSRASEFSDVARTLGAHERAFARANEQIVIPRACHDSESSDGSPSPGSPLWEPIILRAGEMGMHQSPLTWLQIPDNFGQSSRGREWDSESSTSSVYTAPEGDIFELPA</sequence>
<dbReference type="PROSITE" id="PS50088">
    <property type="entry name" value="ANK_REPEAT"/>
    <property type="match status" value="6"/>
</dbReference>
<keyword evidence="6" id="KW-1185">Reference proteome</keyword>
<dbReference type="InterPro" id="IPR036770">
    <property type="entry name" value="Ankyrin_rpt-contain_sf"/>
</dbReference>
<evidence type="ECO:0000256" key="3">
    <source>
        <dbReference type="PROSITE-ProRule" id="PRU00023"/>
    </source>
</evidence>
<dbReference type="SUPFAM" id="SSF48403">
    <property type="entry name" value="Ankyrin repeat"/>
    <property type="match status" value="1"/>
</dbReference>
<dbReference type="PROSITE" id="PS50297">
    <property type="entry name" value="ANK_REP_REGION"/>
    <property type="match status" value="6"/>
</dbReference>
<reference evidence="5 6" key="1">
    <citation type="submission" date="2018-02" db="EMBL/GenBank/DDBJ databases">
        <title>The genomes of Aspergillus section Nigri reveals drivers in fungal speciation.</title>
        <authorList>
            <consortium name="DOE Joint Genome Institute"/>
            <person name="Vesth T.C."/>
            <person name="Nybo J."/>
            <person name="Theobald S."/>
            <person name="Brandl J."/>
            <person name="Frisvad J.C."/>
            <person name="Nielsen K.F."/>
            <person name="Lyhne E.K."/>
            <person name="Kogle M.E."/>
            <person name="Kuo A."/>
            <person name="Riley R."/>
            <person name="Clum A."/>
            <person name="Nolan M."/>
            <person name="Lipzen A."/>
            <person name="Salamov A."/>
            <person name="Henrissat B."/>
            <person name="Wiebenga A."/>
            <person name="De vries R.P."/>
            <person name="Grigoriev I.V."/>
            <person name="Mortensen U.H."/>
            <person name="Andersen M.R."/>
            <person name="Baker S.E."/>
        </authorList>
    </citation>
    <scope>NUCLEOTIDE SEQUENCE [LARGE SCALE GENOMIC DNA]</scope>
    <source>
        <strain evidence="5 6">CBS 707.79</strain>
    </source>
</reference>
<evidence type="ECO:0000256" key="1">
    <source>
        <dbReference type="ARBA" id="ARBA00022737"/>
    </source>
</evidence>
<feature type="repeat" description="ANK" evidence="3">
    <location>
        <begin position="147"/>
        <end position="179"/>
    </location>
</feature>
<dbReference type="AlphaFoldDB" id="A0A319DNA5"/>
<dbReference type="InterPro" id="IPR002110">
    <property type="entry name" value="Ankyrin_rpt"/>
</dbReference>
<feature type="region of interest" description="Disordered" evidence="4">
    <location>
        <begin position="542"/>
        <end position="575"/>
    </location>
</feature>
<dbReference type="Gene3D" id="1.25.40.20">
    <property type="entry name" value="Ankyrin repeat-containing domain"/>
    <property type="match status" value="4"/>
</dbReference>
<dbReference type="Proteomes" id="UP000247810">
    <property type="component" value="Unassembled WGS sequence"/>
</dbReference>
<dbReference type="STRING" id="1448320.A0A319DNA5"/>
<dbReference type="EMBL" id="KZ825807">
    <property type="protein sequence ID" value="PYH98899.1"/>
    <property type="molecule type" value="Genomic_DNA"/>
</dbReference>
<keyword evidence="2 3" id="KW-0040">ANK repeat</keyword>